<dbReference type="GO" id="GO:0005525">
    <property type="term" value="F:GTP binding"/>
    <property type="evidence" value="ECO:0007669"/>
    <property type="project" value="UniProtKB-KW"/>
</dbReference>
<feature type="domain" description="EngB-type G" evidence="8">
    <location>
        <begin position="290"/>
        <end position="465"/>
    </location>
</feature>
<dbReference type="HAMAP" id="MF_00321">
    <property type="entry name" value="GTPase_EngB"/>
    <property type="match status" value="1"/>
</dbReference>
<dbReference type="PROSITE" id="PS51706">
    <property type="entry name" value="G_ENGB"/>
    <property type="match status" value="1"/>
</dbReference>
<keyword evidence="9" id="KW-1185">Reference proteome</keyword>
<organism evidence="9 10">
    <name type="scientific">Spinacia oleracea</name>
    <name type="common">Spinach</name>
    <dbReference type="NCBI Taxonomy" id="3562"/>
    <lineage>
        <taxon>Eukaryota</taxon>
        <taxon>Viridiplantae</taxon>
        <taxon>Streptophyta</taxon>
        <taxon>Embryophyta</taxon>
        <taxon>Tracheophyta</taxon>
        <taxon>Spermatophyta</taxon>
        <taxon>Magnoliopsida</taxon>
        <taxon>eudicotyledons</taxon>
        <taxon>Gunneridae</taxon>
        <taxon>Pentapetalae</taxon>
        <taxon>Caryophyllales</taxon>
        <taxon>Chenopodiaceae</taxon>
        <taxon>Chenopodioideae</taxon>
        <taxon>Anserineae</taxon>
        <taxon>Spinacia</taxon>
    </lineage>
</organism>
<reference evidence="9" key="1">
    <citation type="journal article" date="2021" name="Nat. Commun.">
        <title>Genomic analyses provide insights into spinach domestication and the genetic basis of agronomic traits.</title>
        <authorList>
            <person name="Cai X."/>
            <person name="Sun X."/>
            <person name="Xu C."/>
            <person name="Sun H."/>
            <person name="Wang X."/>
            <person name="Ge C."/>
            <person name="Zhang Z."/>
            <person name="Wang Q."/>
            <person name="Fei Z."/>
            <person name="Jiao C."/>
            <person name="Wang Q."/>
        </authorList>
    </citation>
    <scope>NUCLEOTIDE SEQUENCE [LARGE SCALE GENOMIC DNA]</scope>
    <source>
        <strain evidence="9">cv. Varoflay</strain>
    </source>
</reference>
<evidence type="ECO:0000256" key="1">
    <source>
        <dbReference type="ARBA" id="ARBA00001946"/>
    </source>
</evidence>
<dbReference type="InterPro" id="IPR030393">
    <property type="entry name" value="G_ENGB_dom"/>
</dbReference>
<dbReference type="Gene3D" id="3.40.50.300">
    <property type="entry name" value="P-loop containing nucleotide triphosphate hydrolases"/>
    <property type="match status" value="1"/>
</dbReference>
<evidence type="ECO:0000256" key="5">
    <source>
        <dbReference type="ARBA" id="ARBA00022842"/>
    </source>
</evidence>
<protein>
    <recommendedName>
        <fullName evidence="8">EngB-type G domain-containing protein</fullName>
    </recommendedName>
</protein>
<comment type="similarity">
    <text evidence="2">Belongs to the TRAFAC class TrmE-Era-EngA-EngB-Septin-like GTPase superfamily. EngB GTPase family.</text>
</comment>
<reference evidence="10" key="2">
    <citation type="submission" date="2025-08" db="UniProtKB">
        <authorList>
            <consortium name="RefSeq"/>
        </authorList>
    </citation>
    <scope>IDENTIFICATION</scope>
    <source>
        <tissue evidence="10">Leaf</tissue>
    </source>
</reference>
<comment type="cofactor">
    <cofactor evidence="1">
        <name>Mg(2+)</name>
        <dbReference type="ChEBI" id="CHEBI:18420"/>
    </cofactor>
</comment>
<dbReference type="InterPro" id="IPR005225">
    <property type="entry name" value="Small_GTP-bd"/>
</dbReference>
<dbReference type="KEGG" id="soe:110793021"/>
<feature type="region of interest" description="Disordered" evidence="7">
    <location>
        <begin position="1"/>
        <end position="130"/>
    </location>
</feature>
<keyword evidence="5" id="KW-0460">Magnesium</keyword>
<dbReference type="GeneID" id="110793021"/>
<dbReference type="NCBIfam" id="TIGR00231">
    <property type="entry name" value="small_GTP"/>
    <property type="match status" value="1"/>
</dbReference>
<evidence type="ECO:0000256" key="4">
    <source>
        <dbReference type="ARBA" id="ARBA00022741"/>
    </source>
</evidence>
<dbReference type="InterPro" id="IPR027417">
    <property type="entry name" value="P-loop_NTPase"/>
</dbReference>
<proteinExistence type="inferred from homology"/>
<dbReference type="SUPFAM" id="SSF52540">
    <property type="entry name" value="P-loop containing nucleoside triphosphate hydrolases"/>
    <property type="match status" value="1"/>
</dbReference>
<dbReference type="Proteomes" id="UP000813463">
    <property type="component" value="Chromosome 1"/>
</dbReference>
<evidence type="ECO:0000259" key="8">
    <source>
        <dbReference type="PROSITE" id="PS51706"/>
    </source>
</evidence>
<dbReference type="CDD" id="cd01876">
    <property type="entry name" value="YihA_EngB"/>
    <property type="match status" value="1"/>
</dbReference>
<name>A0A9R0IQ83_SPIOL</name>
<evidence type="ECO:0000313" key="10">
    <source>
        <dbReference type="RefSeq" id="XP_021853543.1"/>
    </source>
</evidence>
<evidence type="ECO:0000256" key="2">
    <source>
        <dbReference type="ARBA" id="ARBA00009638"/>
    </source>
</evidence>
<evidence type="ECO:0000313" key="9">
    <source>
        <dbReference type="Proteomes" id="UP000813463"/>
    </source>
</evidence>
<dbReference type="RefSeq" id="XP_021853543.1">
    <property type="nucleotide sequence ID" value="XM_021997851.2"/>
</dbReference>
<evidence type="ECO:0000256" key="6">
    <source>
        <dbReference type="ARBA" id="ARBA00023134"/>
    </source>
</evidence>
<accession>A0A9R0IQ83</accession>
<dbReference type="PANTHER" id="PTHR47560">
    <property type="entry name" value="EXPRESSED PROTEIN"/>
    <property type="match status" value="1"/>
</dbReference>
<dbReference type="Pfam" id="PF01926">
    <property type="entry name" value="MMR_HSR1"/>
    <property type="match status" value="1"/>
</dbReference>
<dbReference type="PANTHER" id="PTHR47560:SF1">
    <property type="entry name" value="EXPRESSED PROTEIN"/>
    <property type="match status" value="1"/>
</dbReference>
<evidence type="ECO:0000256" key="3">
    <source>
        <dbReference type="ARBA" id="ARBA00022723"/>
    </source>
</evidence>
<keyword evidence="4" id="KW-0547">Nucleotide-binding</keyword>
<sequence>MAKEFTNSPKSNLKFRSRSSKNGDNNGGGFDKQERGKMGSSKKFTKEKTPFRANPLKVSSLESNKKKFGDKRKKFEDFSGKSSKKSDSNFDKKSNKGEKKHFRMNTVKDSSFETGKKNFGDKRNNFEEGSSKVPFLNSEKKFWFKKKNVEDDSVEAKPKKKKRVIKIDRYDFSNKRLDDGNVLNEITNQQKKKKEEQKEDVEKVELSMNAQFRAIQPSPSIFTFVEDNLLGRRRDIDLRRAGYNTELSWPLDNIPFSTSTERERIEESVFRNKLEFFAAAKVSSSFPPPDLPEIAFAGRSNVGKSSLLNSLTRQWGVVRTSDKPGHTQTINFFNLGKKLNLVDLPGYGFAYAKEEVKEAWEDLVKEYVSTRIGLKRVCLLIDTKWGMKPRDIELVHLMERYQTKYQIVLTKTDTVFPLDVARRAMQIEETLKQHKSIVQPVMMVSSRSGAGIRSLRTALGKIARFVKP</sequence>
<dbReference type="AlphaFoldDB" id="A0A9R0IQ83"/>
<dbReference type="OrthoDB" id="391988at2759"/>
<gene>
    <name evidence="10" type="primary">LOC110793021</name>
</gene>
<dbReference type="InterPro" id="IPR006073">
    <property type="entry name" value="GTP-bd"/>
</dbReference>
<keyword evidence="3" id="KW-0479">Metal-binding</keyword>
<feature type="compositionally biased region" description="Basic and acidic residues" evidence="7">
    <location>
        <begin position="63"/>
        <end position="97"/>
    </location>
</feature>
<dbReference type="InterPro" id="IPR019987">
    <property type="entry name" value="GTP-bd_ribosome_bio_YsxC"/>
</dbReference>
<feature type="compositionally biased region" description="Basic and acidic residues" evidence="7">
    <location>
        <begin position="110"/>
        <end position="130"/>
    </location>
</feature>
<keyword evidence="6" id="KW-0342">GTP-binding</keyword>
<evidence type="ECO:0000256" key="7">
    <source>
        <dbReference type="SAM" id="MobiDB-lite"/>
    </source>
</evidence>
<dbReference type="GO" id="GO:0046872">
    <property type="term" value="F:metal ion binding"/>
    <property type="evidence" value="ECO:0007669"/>
    <property type="project" value="UniProtKB-KW"/>
</dbReference>
<feature type="compositionally biased region" description="Polar residues" evidence="7">
    <location>
        <begin position="1"/>
        <end position="11"/>
    </location>
</feature>
<dbReference type="NCBIfam" id="TIGR03598">
    <property type="entry name" value="GTPase_YsxC"/>
    <property type="match status" value="1"/>
</dbReference>